<name>B1HSH5_LYSSC</name>
<feature type="DNA-binding region" description="H-T-H motif" evidence="5">
    <location>
        <begin position="33"/>
        <end position="52"/>
    </location>
</feature>
<evidence type="ECO:0000256" key="2">
    <source>
        <dbReference type="ARBA" id="ARBA00023015"/>
    </source>
</evidence>
<reference evidence="7 8" key="1">
    <citation type="journal article" date="2008" name="J. Bacteriol.">
        <title>Complete genome sequence of the mosquitocidal bacterium Bacillus sphaericus C3-41 and comparison with those of closely related Bacillus species.</title>
        <authorList>
            <person name="Hu X."/>
            <person name="Fan W."/>
            <person name="Han B."/>
            <person name="Liu H."/>
            <person name="Zheng D."/>
            <person name="Li Q."/>
            <person name="Dong W."/>
            <person name="Yan J."/>
            <person name="Gao M."/>
            <person name="Berry C."/>
            <person name="Yuan Z."/>
        </authorList>
    </citation>
    <scope>NUCLEOTIDE SEQUENCE [LARGE SCALE GENOMIC DNA]</scope>
    <source>
        <strain evidence="7 8">C3-41</strain>
    </source>
</reference>
<dbReference type="InterPro" id="IPR009057">
    <property type="entry name" value="Homeodomain-like_sf"/>
</dbReference>
<evidence type="ECO:0000256" key="4">
    <source>
        <dbReference type="ARBA" id="ARBA00023163"/>
    </source>
</evidence>
<organism evidence="7 8">
    <name type="scientific">Lysinibacillus sphaericus (strain C3-41)</name>
    <dbReference type="NCBI Taxonomy" id="444177"/>
    <lineage>
        <taxon>Bacteria</taxon>
        <taxon>Bacillati</taxon>
        <taxon>Bacillota</taxon>
        <taxon>Bacilli</taxon>
        <taxon>Bacillales</taxon>
        <taxon>Bacillaceae</taxon>
        <taxon>Lysinibacillus</taxon>
    </lineage>
</organism>
<dbReference type="PANTHER" id="PTHR43479">
    <property type="entry name" value="ACREF/ENVCD OPERON REPRESSOR-RELATED"/>
    <property type="match status" value="1"/>
</dbReference>
<dbReference type="InterPro" id="IPR023772">
    <property type="entry name" value="DNA-bd_HTH_TetR-type_CS"/>
</dbReference>
<dbReference type="PANTHER" id="PTHR43479:SF11">
    <property type="entry name" value="ACREF_ENVCD OPERON REPRESSOR-RELATED"/>
    <property type="match status" value="1"/>
</dbReference>
<protein>
    <submittedName>
        <fullName evidence="7">Transcriptional regulator, TetR family</fullName>
    </submittedName>
</protein>
<evidence type="ECO:0000256" key="3">
    <source>
        <dbReference type="ARBA" id="ARBA00023125"/>
    </source>
</evidence>
<dbReference type="InterPro" id="IPR050624">
    <property type="entry name" value="HTH-type_Tx_Regulator"/>
</dbReference>
<dbReference type="PROSITE" id="PS50977">
    <property type="entry name" value="HTH_TETR_2"/>
    <property type="match status" value="1"/>
</dbReference>
<dbReference type="HOGENOM" id="CLU_069356_15_3_9"/>
<dbReference type="GO" id="GO:0003677">
    <property type="term" value="F:DNA binding"/>
    <property type="evidence" value="ECO:0007669"/>
    <property type="project" value="UniProtKB-UniRule"/>
</dbReference>
<dbReference type="EMBL" id="CP000817">
    <property type="protein sequence ID" value="ACA39446.1"/>
    <property type="molecule type" value="Genomic_DNA"/>
</dbReference>
<feature type="domain" description="HTH tetR-type" evidence="6">
    <location>
        <begin position="10"/>
        <end position="70"/>
    </location>
</feature>
<evidence type="ECO:0000259" key="6">
    <source>
        <dbReference type="PROSITE" id="PS50977"/>
    </source>
</evidence>
<dbReference type="PRINTS" id="PR00455">
    <property type="entry name" value="HTHTETR"/>
</dbReference>
<evidence type="ECO:0000313" key="7">
    <source>
        <dbReference type="EMBL" id="ACA39446.1"/>
    </source>
</evidence>
<dbReference type="Proteomes" id="UP000002164">
    <property type="component" value="Chromosome"/>
</dbReference>
<gene>
    <name evidence="7" type="ordered locus">Bsph_1852</name>
</gene>
<dbReference type="InterPro" id="IPR001647">
    <property type="entry name" value="HTH_TetR"/>
</dbReference>
<keyword evidence="1" id="KW-0678">Repressor</keyword>
<dbReference type="InterPro" id="IPR039538">
    <property type="entry name" value="BetI_C"/>
</dbReference>
<keyword evidence="2" id="KW-0805">Transcription regulation</keyword>
<dbReference type="InterPro" id="IPR036271">
    <property type="entry name" value="Tet_transcr_reg_TetR-rel_C_sf"/>
</dbReference>
<keyword evidence="3 5" id="KW-0238">DNA-binding</keyword>
<dbReference type="Gene3D" id="1.10.357.10">
    <property type="entry name" value="Tetracycline Repressor, domain 2"/>
    <property type="match status" value="1"/>
</dbReference>
<keyword evidence="4" id="KW-0804">Transcription</keyword>
<dbReference type="KEGG" id="lsp:Bsph_1852"/>
<dbReference type="Gene3D" id="1.10.10.60">
    <property type="entry name" value="Homeodomain-like"/>
    <property type="match status" value="1"/>
</dbReference>
<dbReference type="Pfam" id="PF00440">
    <property type="entry name" value="TetR_N"/>
    <property type="match status" value="1"/>
</dbReference>
<evidence type="ECO:0000256" key="5">
    <source>
        <dbReference type="PROSITE-ProRule" id="PRU00335"/>
    </source>
</evidence>
<dbReference type="Pfam" id="PF13977">
    <property type="entry name" value="TetR_C_6"/>
    <property type="match status" value="1"/>
</dbReference>
<dbReference type="SUPFAM" id="SSF46689">
    <property type="entry name" value="Homeodomain-like"/>
    <property type="match status" value="1"/>
</dbReference>
<dbReference type="SUPFAM" id="SSF48498">
    <property type="entry name" value="Tetracyclin repressor-like, C-terminal domain"/>
    <property type="match status" value="1"/>
</dbReference>
<evidence type="ECO:0000313" key="8">
    <source>
        <dbReference type="Proteomes" id="UP000002164"/>
    </source>
</evidence>
<evidence type="ECO:0000256" key="1">
    <source>
        <dbReference type="ARBA" id="ARBA00022491"/>
    </source>
</evidence>
<sequence>MEASMKKKEEERKKQIMKAAFDAVSKLGYDNVTLQDIANHANVSKGVVHYYFTSKQNILLELLESTTNKIYSFEIKEIAKYETAIEKLHAYLNAVFVSPQDNKKFYRVYLDFLAQANGNEAYKKINLKFYENCWGIGQEIIKLGQHEGVFCQDMDSLASAKMMRAMIDGSLIQWLTDDLKEQHQYYKETCLNSILKLLKT</sequence>
<proteinExistence type="predicted"/>
<dbReference type="PROSITE" id="PS01081">
    <property type="entry name" value="HTH_TETR_1"/>
    <property type="match status" value="1"/>
</dbReference>
<accession>B1HSH5</accession>
<dbReference type="AlphaFoldDB" id="B1HSH5"/>
<dbReference type="EnsemblBacteria" id="ACA39446">
    <property type="protein sequence ID" value="ACA39446"/>
    <property type="gene ID" value="Bsph_1852"/>
</dbReference>